<dbReference type="Pfam" id="PF07661">
    <property type="entry name" value="MORN_2"/>
    <property type="match status" value="3"/>
</dbReference>
<dbReference type="SUPFAM" id="SSF82185">
    <property type="entry name" value="Histone H3 K4-specific methyltransferase SET7/9 N-terminal domain"/>
    <property type="match status" value="1"/>
</dbReference>
<keyword evidence="2" id="KW-1185">Reference proteome</keyword>
<reference evidence="1 2" key="1">
    <citation type="submission" date="2018-06" db="EMBL/GenBank/DDBJ databases">
        <title>Spirosoma sp. HMF3257 Genome sequencing and assembly.</title>
        <authorList>
            <person name="Kang H."/>
            <person name="Cha I."/>
            <person name="Kim H."/>
            <person name="Kang J."/>
            <person name="Joh K."/>
        </authorList>
    </citation>
    <scope>NUCLEOTIDE SEQUENCE [LARGE SCALE GENOMIC DNA]</scope>
    <source>
        <strain evidence="1 2">HMF3257</strain>
    </source>
</reference>
<dbReference type="InterPro" id="IPR011652">
    <property type="entry name" value="MORN_2"/>
</dbReference>
<evidence type="ECO:0008006" key="3">
    <source>
        <dbReference type="Google" id="ProtNLM"/>
    </source>
</evidence>
<name>A0A327NPU8_9BACT</name>
<comment type="caution">
    <text evidence="1">The sequence shown here is derived from an EMBL/GenBank/DDBJ whole genome shotgun (WGS) entry which is preliminary data.</text>
</comment>
<dbReference type="OrthoDB" id="959177at2"/>
<evidence type="ECO:0000313" key="2">
    <source>
        <dbReference type="Proteomes" id="UP000249016"/>
    </source>
</evidence>
<protein>
    <recommendedName>
        <fullName evidence="3">Toxin-antitoxin system YwqK family antitoxin</fullName>
    </recommendedName>
</protein>
<evidence type="ECO:0000313" key="1">
    <source>
        <dbReference type="EMBL" id="RAI76449.1"/>
    </source>
</evidence>
<gene>
    <name evidence="1" type="ORF">HMF3257_23945</name>
</gene>
<dbReference type="EMBL" id="QLII01000001">
    <property type="protein sequence ID" value="RAI76449.1"/>
    <property type="molecule type" value="Genomic_DNA"/>
</dbReference>
<dbReference type="Proteomes" id="UP000249016">
    <property type="component" value="Unassembled WGS sequence"/>
</dbReference>
<organism evidence="1 2">
    <name type="scientific">Spirosoma telluris</name>
    <dbReference type="NCBI Taxonomy" id="2183553"/>
    <lineage>
        <taxon>Bacteria</taxon>
        <taxon>Pseudomonadati</taxon>
        <taxon>Bacteroidota</taxon>
        <taxon>Cytophagia</taxon>
        <taxon>Cytophagales</taxon>
        <taxon>Cytophagaceae</taxon>
        <taxon>Spirosoma</taxon>
    </lineage>
</organism>
<dbReference type="AlphaFoldDB" id="A0A327NPU8"/>
<dbReference type="Gene3D" id="3.90.930.1">
    <property type="match status" value="1"/>
</dbReference>
<sequence>MEFITITLPQMPLILTGMVTMVRQVPGRNKVLWLLAGVWGACQQPTESVQYTNANKVQIQAREGVTYSQNKPISGILFSTDAQGDTAFSVSFLNGKENGIAKFYYPGNKLREERFFVNGWKEGTHRGWYENGKSMFEYHFHNDMFEGSYKEWFPNGKLFRNMNYEKGQESGVQQSWYTTGKIKTNYLIKDDRRYGLLGTKNCKNLSDSIFKK</sequence>
<accession>A0A327NPU8</accession>
<proteinExistence type="predicted"/>